<dbReference type="SUPFAM" id="SSF50630">
    <property type="entry name" value="Acid proteases"/>
    <property type="match status" value="1"/>
</dbReference>
<evidence type="ECO:0000313" key="5">
    <source>
        <dbReference type="Proteomes" id="UP000050761"/>
    </source>
</evidence>
<dbReference type="AlphaFoldDB" id="A0A183FHL3"/>
<evidence type="ECO:0000256" key="2">
    <source>
        <dbReference type="SAM" id="MobiDB-lite"/>
    </source>
</evidence>
<keyword evidence="1" id="KW-0479">Metal-binding</keyword>
<reference evidence="4 5" key="1">
    <citation type="submission" date="2018-11" db="EMBL/GenBank/DDBJ databases">
        <authorList>
            <consortium name="Pathogen Informatics"/>
        </authorList>
    </citation>
    <scope>NUCLEOTIDE SEQUENCE [LARGE SCALE GENOMIC DNA]</scope>
</reference>
<dbReference type="GO" id="GO:0008270">
    <property type="term" value="F:zinc ion binding"/>
    <property type="evidence" value="ECO:0007669"/>
    <property type="project" value="UniProtKB-KW"/>
</dbReference>
<proteinExistence type="predicted"/>
<feature type="compositionally biased region" description="Basic residues" evidence="2">
    <location>
        <begin position="304"/>
        <end position="315"/>
    </location>
</feature>
<feature type="region of interest" description="Disordered" evidence="2">
    <location>
        <begin position="294"/>
        <end position="332"/>
    </location>
</feature>
<dbReference type="GO" id="GO:0019899">
    <property type="term" value="F:enzyme binding"/>
    <property type="evidence" value="ECO:0007669"/>
    <property type="project" value="UniProtKB-ARBA"/>
</dbReference>
<dbReference type="PROSITE" id="PS50158">
    <property type="entry name" value="ZF_CCHC"/>
    <property type="match status" value="1"/>
</dbReference>
<dbReference type="PROSITE" id="PS00141">
    <property type="entry name" value="ASP_PROTEASE"/>
    <property type="match status" value="1"/>
</dbReference>
<feature type="domain" description="CCHC-type" evidence="3">
    <location>
        <begin position="122"/>
        <end position="138"/>
    </location>
</feature>
<keyword evidence="1" id="KW-0862">Zinc</keyword>
<keyword evidence="1" id="KW-0863">Zinc-finger</keyword>
<dbReference type="Gene3D" id="4.10.60.10">
    <property type="entry name" value="Zinc finger, CCHC-type"/>
    <property type="match status" value="1"/>
</dbReference>
<dbReference type="GO" id="GO:0003676">
    <property type="term" value="F:nucleic acid binding"/>
    <property type="evidence" value="ECO:0007669"/>
    <property type="project" value="InterPro"/>
</dbReference>
<dbReference type="OrthoDB" id="5865526at2759"/>
<dbReference type="InterPro" id="IPR036875">
    <property type="entry name" value="Znf_CCHC_sf"/>
</dbReference>
<dbReference type="SUPFAM" id="SSF57756">
    <property type="entry name" value="Retrovirus zinc finger-like domains"/>
    <property type="match status" value="1"/>
</dbReference>
<evidence type="ECO:0000313" key="4">
    <source>
        <dbReference type="EMBL" id="VDO67633.1"/>
    </source>
</evidence>
<organism evidence="5 6">
    <name type="scientific">Heligmosomoides polygyrus</name>
    <name type="common">Parasitic roundworm</name>
    <dbReference type="NCBI Taxonomy" id="6339"/>
    <lineage>
        <taxon>Eukaryota</taxon>
        <taxon>Metazoa</taxon>
        <taxon>Ecdysozoa</taxon>
        <taxon>Nematoda</taxon>
        <taxon>Chromadorea</taxon>
        <taxon>Rhabditida</taxon>
        <taxon>Rhabditina</taxon>
        <taxon>Rhabditomorpha</taxon>
        <taxon>Strongyloidea</taxon>
        <taxon>Heligmosomidae</taxon>
        <taxon>Heligmosomoides</taxon>
    </lineage>
</organism>
<dbReference type="Proteomes" id="UP000050761">
    <property type="component" value="Unassembled WGS sequence"/>
</dbReference>
<dbReference type="InterPro" id="IPR001969">
    <property type="entry name" value="Aspartic_peptidase_AS"/>
</dbReference>
<dbReference type="GO" id="GO:0006508">
    <property type="term" value="P:proteolysis"/>
    <property type="evidence" value="ECO:0007669"/>
    <property type="project" value="InterPro"/>
</dbReference>
<evidence type="ECO:0000259" key="3">
    <source>
        <dbReference type="PROSITE" id="PS50158"/>
    </source>
</evidence>
<dbReference type="InterPro" id="IPR021109">
    <property type="entry name" value="Peptidase_aspartic_dom_sf"/>
</dbReference>
<accession>A0A183FHL3</accession>
<reference evidence="6" key="2">
    <citation type="submission" date="2019-09" db="UniProtKB">
        <authorList>
            <consortium name="WormBaseParasite"/>
        </authorList>
    </citation>
    <scope>IDENTIFICATION</scope>
</reference>
<feature type="region of interest" description="Disordered" evidence="2">
    <location>
        <begin position="75"/>
        <end position="114"/>
    </location>
</feature>
<sequence>MRRQEAELCELRELRQKYQEQFEELQKLRQQTKESPGAAQECSRQSPGWLRAICQRDGVDPARCQADLLTAWTPDSENRSIKGGQVSGVSNEARTTPMGKAVNPGQRKTRVVPEKPMPQKGKCYICHEFGHLAKDCAEGDRKAKTEKKRAPTSLSARLGGACLAVEAEEVSKSSPLFGKRLSTTVVIFGREWTALLDTGSEISILPGQVLRQARTDGVDIDRDVVEHPLDTSKRVYDASGSVMSFVAVVEASVYEKGRVKEAVNAKWHVTKASDDTVILGTNLLPLLGYELRRQGPELSSSQKGPKRRAKRRKRVKDPSPTVARDSSGEEIQ</sequence>
<evidence type="ECO:0000256" key="1">
    <source>
        <dbReference type="PROSITE-ProRule" id="PRU00047"/>
    </source>
</evidence>
<accession>A0A3P7YS84</accession>
<keyword evidence="5" id="KW-1185">Reference proteome</keyword>
<dbReference type="EMBL" id="UZAH01025631">
    <property type="protein sequence ID" value="VDO67633.1"/>
    <property type="molecule type" value="Genomic_DNA"/>
</dbReference>
<dbReference type="WBParaSite" id="HPBE_0000627901-mRNA-1">
    <property type="protein sequence ID" value="HPBE_0000627901-mRNA-1"/>
    <property type="gene ID" value="HPBE_0000627901"/>
</dbReference>
<evidence type="ECO:0000313" key="6">
    <source>
        <dbReference type="WBParaSite" id="HPBE_0000627901-mRNA-1"/>
    </source>
</evidence>
<protein>
    <submittedName>
        <fullName evidence="6">CCHC-type domain-containing protein</fullName>
    </submittedName>
</protein>
<dbReference type="GO" id="GO:0004190">
    <property type="term" value="F:aspartic-type endopeptidase activity"/>
    <property type="evidence" value="ECO:0007669"/>
    <property type="project" value="InterPro"/>
</dbReference>
<gene>
    <name evidence="4" type="ORF">HPBE_LOCUS6280</name>
</gene>
<name>A0A183FHL3_HELPZ</name>
<dbReference type="GO" id="GO:0005737">
    <property type="term" value="C:cytoplasm"/>
    <property type="evidence" value="ECO:0007669"/>
    <property type="project" value="UniProtKB-ARBA"/>
</dbReference>
<dbReference type="InterPro" id="IPR001878">
    <property type="entry name" value="Znf_CCHC"/>
</dbReference>
<dbReference type="SMART" id="SM00343">
    <property type="entry name" value="ZnF_C2HC"/>
    <property type="match status" value="1"/>
</dbReference>